<comment type="function">
    <text evidence="1">Mitochondrial DNA endonuclease involved in intron homing.</text>
</comment>
<reference evidence="4" key="1">
    <citation type="submission" date="2010-09" db="EMBL/GenBank/DDBJ databases">
        <authorList>
            <person name="Garcia O."/>
            <person name="Costa G.G.L."/>
            <person name="Tiburcio R.A."/>
            <person name="Medrano F.J."/>
            <person name="Carazzolle M.F."/>
            <person name="Thomazella D.T."/>
            <person name="Schuster S.C."/>
            <person name="Carlson J.E."/>
            <person name="Guiltinan M.J."/>
            <person name="Bailey B.A."/>
            <person name="Mieckowski P."/>
            <person name="Pereira G.A.G."/>
            <person name="Meinhardt L.W."/>
        </authorList>
    </citation>
    <scope>NUCLEOTIDE SEQUENCE</scope>
</reference>
<proteinExistence type="predicted"/>
<gene>
    <name evidence="4" type="primary">oi2nad5</name>
</gene>
<feature type="domain" description="Homing endonuclease LAGLIDADG" evidence="3">
    <location>
        <begin position="126"/>
        <end position="221"/>
    </location>
</feature>
<keyword evidence="2" id="KW-0812">Transmembrane</keyword>
<dbReference type="SUPFAM" id="SSF55608">
    <property type="entry name" value="Homing endonucleases"/>
    <property type="match status" value="2"/>
</dbReference>
<dbReference type="Gene3D" id="3.10.28.10">
    <property type="entry name" value="Homing endonucleases"/>
    <property type="match status" value="2"/>
</dbReference>
<name>F2WVI8_MONRO</name>
<reference key="2">
    <citation type="journal article" date="2012" name="Fungal Biol.">
        <title>The mitochondrial genome of Moniliophthora roreri, the frosty pod rot pathogen of cacao.</title>
        <authorList>
            <person name="Costa G.G.L."/>
            <person name="Cabrera O.G."/>
            <person name="Tiburcio R.A."/>
            <person name="Medrano F.J."/>
            <person name="Carazzolle M.F."/>
            <person name="Thomazella D.P.T."/>
            <person name="Schuster S.C."/>
            <person name="Carlson J.E."/>
            <person name="Guiltinan M.J."/>
            <person name="Bailey B.A."/>
            <person name="Mieczkowski P."/>
            <person name="Pereira G.A.G."/>
            <person name="Meinhardt L.W."/>
        </authorList>
    </citation>
    <scope>NUCLEOTIDE SEQUENCE [LARGE SCALE GENOMIC DNA]</scope>
    <source>
        <strain>MCA 2997</strain>
    </source>
</reference>
<evidence type="ECO:0000259" key="3">
    <source>
        <dbReference type="Pfam" id="PF00961"/>
    </source>
</evidence>
<geneLocation type="mitochondrion" evidence="4"/>
<dbReference type="GO" id="GO:0004519">
    <property type="term" value="F:endonuclease activity"/>
    <property type="evidence" value="ECO:0007669"/>
    <property type="project" value="InterPro"/>
</dbReference>
<dbReference type="InterPro" id="IPR004860">
    <property type="entry name" value="LAGLIDADG_dom"/>
</dbReference>
<dbReference type="AlphaFoldDB" id="F2WVI8"/>
<dbReference type="GeneID" id="10446043"/>
<sequence>MIVPALNPAIYWKILYLNKSNFFIIIIIIIIIFEGILFNTGLSEGNLIYILWEILRGHTQEVININLFDIISQTNYTFFSSFISAPISTNASSCSAPKNKPAHPAEVILKPKGGAESFNPNFRSYLAGLLEGDGSIWIPVNHRDSQDKFIYPIITFSFNAKDLPLAMIIQQKLATGHIYKIKGKNAYTYRISNIVNLIKFIDIINGFMRTPKIYNLNKLIDYLNNKGYSINKYPLDNSPIDSNAWLAGLIDSDGHFSVRVSTDKNNLLKRIACSLEICQRQKDLISHSYFNILSIIGELLLCKVKETKTNSKNPQYRIRTTSLNGNLVLIDYLQKYPLFSSKYLDYKDWNLVLTYFVNKEHKIKYNEIVKIKSSMNDRRTFFTWDHLQNFYNLHN</sequence>
<dbReference type="FunFam" id="3.10.28.10:FF:000007">
    <property type="entry name" value="Intron-encoded DNA endonuclease aI3"/>
    <property type="match status" value="1"/>
</dbReference>
<dbReference type="PANTHER" id="PTHR36181">
    <property type="entry name" value="INTRON-ENCODED ENDONUCLEASE AI3-RELATED"/>
    <property type="match status" value="1"/>
</dbReference>
<dbReference type="InterPro" id="IPR051289">
    <property type="entry name" value="LAGLIDADG_Endonuclease"/>
</dbReference>
<feature type="transmembrane region" description="Helical" evidence="2">
    <location>
        <begin position="21"/>
        <end position="38"/>
    </location>
</feature>
<feature type="domain" description="Homing endonuclease LAGLIDADG" evidence="3">
    <location>
        <begin position="246"/>
        <end position="350"/>
    </location>
</feature>
<keyword evidence="2" id="KW-0472">Membrane</keyword>
<dbReference type="EMBL" id="HQ259115">
    <property type="protein sequence ID" value="ADO51567.1"/>
    <property type="molecule type" value="Genomic_DNA"/>
</dbReference>
<dbReference type="GO" id="GO:0005739">
    <property type="term" value="C:mitochondrion"/>
    <property type="evidence" value="ECO:0007669"/>
    <property type="project" value="UniProtKB-ARBA"/>
</dbReference>
<accession>F2WVI8</accession>
<keyword evidence="5" id="KW-1185">Reference proteome</keyword>
<dbReference type="Proteomes" id="UP000017559">
    <property type="component" value="Mitochondrion"/>
</dbReference>
<evidence type="ECO:0000313" key="5">
    <source>
        <dbReference type="Proteomes" id="UP000017559"/>
    </source>
</evidence>
<protein>
    <submittedName>
        <fullName evidence="4">Intronic ORF at intron 2 of nad5</fullName>
    </submittedName>
</protein>
<organism>
    <name type="scientific">Moniliophthora roreri (strain MCA 2997)</name>
    <name type="common">Cocoa frosty pod rot fungus</name>
    <name type="synonym">Crinipellis roreri</name>
    <dbReference type="NCBI Taxonomy" id="1381753"/>
    <lineage>
        <taxon>Eukaryota</taxon>
        <taxon>Fungi</taxon>
        <taxon>Dikarya</taxon>
        <taxon>Basidiomycota</taxon>
        <taxon>Agaricomycotina</taxon>
        <taxon>Agaricomycetes</taxon>
        <taxon>Agaricomycetidae</taxon>
        <taxon>Agaricales</taxon>
        <taxon>Marasmiineae</taxon>
        <taxon>Marasmiaceae</taxon>
        <taxon>Moniliophthora</taxon>
    </lineage>
</organism>
<keyword evidence="4" id="KW-0496">Mitochondrion</keyword>
<evidence type="ECO:0000256" key="2">
    <source>
        <dbReference type="SAM" id="Phobius"/>
    </source>
</evidence>
<evidence type="ECO:0000256" key="1">
    <source>
        <dbReference type="ARBA" id="ARBA00002670"/>
    </source>
</evidence>
<dbReference type="InterPro" id="IPR027434">
    <property type="entry name" value="Homing_endonucl"/>
</dbReference>
<dbReference type="Pfam" id="PF00961">
    <property type="entry name" value="LAGLIDADG_1"/>
    <property type="match status" value="2"/>
</dbReference>
<dbReference type="PANTHER" id="PTHR36181:SF1">
    <property type="entry name" value="LAGLIDADG ENDONUCLEASE"/>
    <property type="match status" value="1"/>
</dbReference>
<dbReference type="RefSeq" id="YP_004376359.1">
    <property type="nucleotide sequence ID" value="NC_015400.1"/>
</dbReference>
<evidence type="ECO:0000313" key="4">
    <source>
        <dbReference type="EMBL" id="ADO51567.1"/>
    </source>
</evidence>
<keyword evidence="2" id="KW-1133">Transmembrane helix</keyword>